<dbReference type="OrthoDB" id="9948199at2"/>
<gene>
    <name evidence="2" type="ORF">SAMN05421748_1223</name>
</gene>
<accession>A0A285JKQ6</accession>
<sequence>MRTSITATLGVTTALLGGVLTATPAEAATTTLRAKIQVCAHGNYTAYAKVVTSTGSAIKLTQVPQGQCWTDSILIDSGAYKVWLFGLYNVSHKGFNVNPYGNQALTNGGATTDPPAFSFEALGTTTSPTFSVRVIK</sequence>
<feature type="signal peptide" evidence="1">
    <location>
        <begin position="1"/>
        <end position="27"/>
    </location>
</feature>
<keyword evidence="3" id="KW-1185">Reference proteome</keyword>
<name>A0A285JKQ6_9ACTN</name>
<reference evidence="3" key="1">
    <citation type="submission" date="2017-09" db="EMBL/GenBank/DDBJ databases">
        <authorList>
            <person name="Varghese N."/>
            <person name="Submissions S."/>
        </authorList>
    </citation>
    <scope>NUCLEOTIDE SEQUENCE [LARGE SCALE GENOMIC DNA]</scope>
    <source>
        <strain evidence="3">CGMCC 4.6857</strain>
    </source>
</reference>
<organism evidence="2 3">
    <name type="scientific">Paractinoplanes atraurantiacus</name>
    <dbReference type="NCBI Taxonomy" id="1036182"/>
    <lineage>
        <taxon>Bacteria</taxon>
        <taxon>Bacillati</taxon>
        <taxon>Actinomycetota</taxon>
        <taxon>Actinomycetes</taxon>
        <taxon>Micromonosporales</taxon>
        <taxon>Micromonosporaceae</taxon>
        <taxon>Paractinoplanes</taxon>
    </lineage>
</organism>
<evidence type="ECO:0000313" key="2">
    <source>
        <dbReference type="EMBL" id="SNY60848.1"/>
    </source>
</evidence>
<evidence type="ECO:0008006" key="4">
    <source>
        <dbReference type="Google" id="ProtNLM"/>
    </source>
</evidence>
<dbReference type="Proteomes" id="UP000219612">
    <property type="component" value="Unassembled WGS sequence"/>
</dbReference>
<dbReference type="EMBL" id="OBDY01000022">
    <property type="protein sequence ID" value="SNY60848.1"/>
    <property type="molecule type" value="Genomic_DNA"/>
</dbReference>
<dbReference type="AlphaFoldDB" id="A0A285JKQ6"/>
<dbReference type="RefSeq" id="WP_097326120.1">
    <property type="nucleotide sequence ID" value="NZ_OBDY01000022.1"/>
</dbReference>
<feature type="chain" id="PRO_5012040950" description="DUF2141 domain-containing protein" evidence="1">
    <location>
        <begin position="28"/>
        <end position="136"/>
    </location>
</feature>
<evidence type="ECO:0000256" key="1">
    <source>
        <dbReference type="SAM" id="SignalP"/>
    </source>
</evidence>
<proteinExistence type="predicted"/>
<protein>
    <recommendedName>
        <fullName evidence="4">DUF2141 domain-containing protein</fullName>
    </recommendedName>
</protein>
<evidence type="ECO:0000313" key="3">
    <source>
        <dbReference type="Proteomes" id="UP000219612"/>
    </source>
</evidence>
<keyword evidence="1" id="KW-0732">Signal</keyword>